<dbReference type="PROSITE" id="PS50102">
    <property type="entry name" value="RRM"/>
    <property type="match status" value="1"/>
</dbReference>
<dbReference type="AlphaFoldDB" id="A0A1J4JWL6"/>
<dbReference type="SMART" id="SM00360">
    <property type="entry name" value="RRM"/>
    <property type="match status" value="1"/>
</dbReference>
<sequence length="398" mass="45064">MVIFNFDYKYQMLKSQPPPPAKRQNAKKQTHQTSNQQTNQTENQTGNNANYAVNQRLELPLFSPPKITPTNPNPPKIDFKPPPNIQNKINTEEDSNKHQIPDFNPDPVDFEDDGREIPVFTQPDNPYSPFQPKPFSVDEETSKQTKVPSYQPKASGFDVIDREDSNIVVPAGNGKSASNLVNRVNSLSRTLSSTLTASLTTLTASLTNESPGLPSTLSEMMTPGNREFLLYFYHVDESVTAVELMSIFSEYGNILFLQLFTRGNNQSKGNGRMLFSDESACRRLMANPPIIRNKPILLQLPDSSGALSQQTDEENYDAFYVRFPQTMEDIKTDSELNEYLKENGINALTAAVDYPVKLNGYEHMKRGFLSFKDHETALEALKFLRNLNIRCRPAYVWY</sequence>
<dbReference type="InterPro" id="IPR035979">
    <property type="entry name" value="RBD_domain_sf"/>
</dbReference>
<evidence type="ECO:0000256" key="1">
    <source>
        <dbReference type="PROSITE-ProRule" id="PRU00176"/>
    </source>
</evidence>
<dbReference type="CDD" id="cd00590">
    <property type="entry name" value="RRM_SF"/>
    <property type="match status" value="1"/>
</dbReference>
<dbReference type="GeneID" id="94841340"/>
<keyword evidence="5" id="KW-1185">Reference proteome</keyword>
<gene>
    <name evidence="4" type="ORF">TRFO_29196</name>
</gene>
<proteinExistence type="predicted"/>
<organism evidence="4 5">
    <name type="scientific">Tritrichomonas foetus</name>
    <dbReference type="NCBI Taxonomy" id="1144522"/>
    <lineage>
        <taxon>Eukaryota</taxon>
        <taxon>Metamonada</taxon>
        <taxon>Parabasalia</taxon>
        <taxon>Tritrichomonadida</taxon>
        <taxon>Tritrichomonadidae</taxon>
        <taxon>Tritrichomonas</taxon>
    </lineage>
</organism>
<feature type="compositionally biased region" description="Low complexity" evidence="2">
    <location>
        <begin position="31"/>
        <end position="47"/>
    </location>
</feature>
<dbReference type="Gene3D" id="3.30.70.330">
    <property type="match status" value="1"/>
</dbReference>
<protein>
    <recommendedName>
        <fullName evidence="3">RRM domain-containing protein</fullName>
    </recommendedName>
</protein>
<evidence type="ECO:0000313" key="5">
    <source>
        <dbReference type="Proteomes" id="UP000179807"/>
    </source>
</evidence>
<dbReference type="InterPro" id="IPR012677">
    <property type="entry name" value="Nucleotide-bd_a/b_plait_sf"/>
</dbReference>
<evidence type="ECO:0000313" key="4">
    <source>
        <dbReference type="EMBL" id="OHT03395.1"/>
    </source>
</evidence>
<reference evidence="4" key="1">
    <citation type="submission" date="2016-10" db="EMBL/GenBank/DDBJ databases">
        <authorList>
            <person name="Benchimol M."/>
            <person name="Almeida L.G."/>
            <person name="Vasconcelos A.T."/>
            <person name="Perreira-Neves A."/>
            <person name="Rosa I.A."/>
            <person name="Tasca T."/>
            <person name="Bogo M.R."/>
            <person name="de Souza W."/>
        </authorList>
    </citation>
    <scope>NUCLEOTIDE SEQUENCE [LARGE SCALE GENOMIC DNA]</scope>
    <source>
        <strain evidence="4">K</strain>
    </source>
</reference>
<dbReference type="VEuPathDB" id="TrichDB:TRFO_29196"/>
<dbReference type="EMBL" id="MLAK01000828">
    <property type="protein sequence ID" value="OHT03395.1"/>
    <property type="molecule type" value="Genomic_DNA"/>
</dbReference>
<name>A0A1J4JWL6_9EUKA</name>
<dbReference type="GO" id="GO:0003723">
    <property type="term" value="F:RNA binding"/>
    <property type="evidence" value="ECO:0007669"/>
    <property type="project" value="UniProtKB-UniRule"/>
</dbReference>
<dbReference type="RefSeq" id="XP_068356531.1">
    <property type="nucleotide sequence ID" value="XM_068506636.1"/>
</dbReference>
<feature type="domain" description="RRM" evidence="3">
    <location>
        <begin position="228"/>
        <end position="303"/>
    </location>
</feature>
<comment type="caution">
    <text evidence="4">The sequence shown here is derived from an EMBL/GenBank/DDBJ whole genome shotgun (WGS) entry which is preliminary data.</text>
</comment>
<dbReference type="InterPro" id="IPR000504">
    <property type="entry name" value="RRM_dom"/>
</dbReference>
<dbReference type="SUPFAM" id="SSF54928">
    <property type="entry name" value="RNA-binding domain, RBD"/>
    <property type="match status" value="1"/>
</dbReference>
<evidence type="ECO:0000259" key="3">
    <source>
        <dbReference type="PROSITE" id="PS50102"/>
    </source>
</evidence>
<evidence type="ECO:0000256" key="2">
    <source>
        <dbReference type="SAM" id="MobiDB-lite"/>
    </source>
</evidence>
<dbReference type="Proteomes" id="UP000179807">
    <property type="component" value="Unassembled WGS sequence"/>
</dbReference>
<keyword evidence="1" id="KW-0694">RNA-binding</keyword>
<feature type="region of interest" description="Disordered" evidence="2">
    <location>
        <begin position="12"/>
        <end position="47"/>
    </location>
</feature>
<accession>A0A1J4JWL6</accession>